<name>A0ABP0UYX5_9BRYO</name>
<dbReference type="InterPro" id="IPR011990">
    <property type="entry name" value="TPR-like_helical_dom_sf"/>
</dbReference>
<dbReference type="EMBL" id="OZ019900">
    <property type="protein sequence ID" value="CAK9233828.1"/>
    <property type="molecule type" value="Genomic_DNA"/>
</dbReference>
<evidence type="ECO:0000256" key="1">
    <source>
        <dbReference type="SAM" id="MobiDB-lite"/>
    </source>
</evidence>
<dbReference type="Proteomes" id="UP001497512">
    <property type="component" value="Chromosome 8"/>
</dbReference>
<feature type="region of interest" description="Disordered" evidence="1">
    <location>
        <begin position="1"/>
        <end position="23"/>
    </location>
</feature>
<dbReference type="SUPFAM" id="SSF48452">
    <property type="entry name" value="TPR-like"/>
    <property type="match status" value="1"/>
</dbReference>
<reference evidence="2" key="1">
    <citation type="submission" date="2024-02" db="EMBL/GenBank/DDBJ databases">
        <authorList>
            <consortium name="ELIXIR-Norway"/>
            <consortium name="Elixir Norway"/>
        </authorList>
    </citation>
    <scope>NUCLEOTIDE SEQUENCE</scope>
</reference>
<protein>
    <submittedName>
        <fullName evidence="2">Uncharacterized protein</fullName>
    </submittedName>
</protein>
<accession>A0ABP0UYX5</accession>
<gene>
    <name evidence="2" type="ORF">CSSPTR1EN2_LOCUS21741</name>
</gene>
<organism evidence="2 3">
    <name type="scientific">Sphagnum troendelagicum</name>
    <dbReference type="NCBI Taxonomy" id="128251"/>
    <lineage>
        <taxon>Eukaryota</taxon>
        <taxon>Viridiplantae</taxon>
        <taxon>Streptophyta</taxon>
        <taxon>Embryophyta</taxon>
        <taxon>Bryophyta</taxon>
        <taxon>Sphagnophytina</taxon>
        <taxon>Sphagnopsida</taxon>
        <taxon>Sphagnales</taxon>
        <taxon>Sphagnaceae</taxon>
        <taxon>Sphagnum</taxon>
    </lineage>
</organism>
<proteinExistence type="predicted"/>
<evidence type="ECO:0000313" key="2">
    <source>
        <dbReference type="EMBL" id="CAK9233828.1"/>
    </source>
</evidence>
<sequence length="490" mass="52694">MAPNHGSKSGARHRNSSNSAVAAPATATAILAEARRLKQAAERKPDGIVSKQATLEQSARLFQNALNLPLSLPIQEEALFDLGEVFLLWSSSLQARRAIEAGSPFRGKIKKDQALDLQYQISINAANLSRQSFEMYERVWALEGRGELKQEALVNSGNSLCDWASLLASISEENGGGIAAAAERYNEADKRYAEALTSTPEDVELLTNVGDICVQRAELTATSVQQSGAPSGSQETWAAVRALYERGLQAYAAACAHADARVGDDVAGLLQNWGAGLLSLAERTPDLEESKEAYKVAQEKLRSAISFRPTDASLPIALGETLCSQAERFGNHPALQPEVLKLLEEAVNDGFGAALKINSANIEALLGLGDAHLAAGKLLHELGNPANAMLHWVQSSDAFLQVVKLLSADTEGEYTLSFEEQCDALYNLACAAALAGQQDNASKALHQLEQVDAISAKDLSEDSDLKGLQVQDWFVEMIQRLTPSKEQSKE</sequence>
<keyword evidence="3" id="KW-1185">Reference proteome</keyword>
<evidence type="ECO:0000313" key="3">
    <source>
        <dbReference type="Proteomes" id="UP001497512"/>
    </source>
</evidence>
<dbReference type="Gene3D" id="1.25.40.10">
    <property type="entry name" value="Tetratricopeptide repeat domain"/>
    <property type="match status" value="2"/>
</dbReference>